<evidence type="ECO:0000313" key="2">
    <source>
        <dbReference type="Proteomes" id="UP001596169"/>
    </source>
</evidence>
<dbReference type="RefSeq" id="WP_065370175.1">
    <property type="nucleotide sequence ID" value="NZ_JBHSRG010000004.1"/>
</dbReference>
<reference evidence="2" key="1">
    <citation type="journal article" date="2019" name="Int. J. Syst. Evol. Microbiol.">
        <title>The Global Catalogue of Microorganisms (GCM) 10K type strain sequencing project: providing services to taxonomists for standard genome sequencing and annotation.</title>
        <authorList>
            <consortium name="The Broad Institute Genomics Platform"/>
            <consortium name="The Broad Institute Genome Sequencing Center for Infectious Disease"/>
            <person name="Wu L."/>
            <person name="Ma J."/>
        </authorList>
    </citation>
    <scope>NUCLEOTIDE SEQUENCE [LARGE SCALE GENOMIC DNA]</scope>
    <source>
        <strain evidence="2">JCM30009</strain>
    </source>
</reference>
<accession>A0ABW1PW93</accession>
<dbReference type="Proteomes" id="UP001596169">
    <property type="component" value="Unassembled WGS sequence"/>
</dbReference>
<gene>
    <name evidence="1" type="ORF">ACFPZP_07170</name>
</gene>
<sequence>MSKVLVFFNCHPVKAVEIEAGKNTVECEYLNGEKTNLNIMYAGVRSLTGVNLAIRVAINRAVTSEEILKAAEKFL</sequence>
<comment type="caution">
    <text evidence="1">The sequence shown here is derived from an EMBL/GenBank/DDBJ whole genome shotgun (WGS) entry which is preliminary data.</text>
</comment>
<proteinExistence type="predicted"/>
<protein>
    <submittedName>
        <fullName evidence="1">Uncharacterized protein</fullName>
    </submittedName>
</protein>
<dbReference type="EMBL" id="JBHSRG010000004">
    <property type="protein sequence ID" value="MFC6120839.1"/>
    <property type="molecule type" value="Genomic_DNA"/>
</dbReference>
<keyword evidence="2" id="KW-1185">Reference proteome</keyword>
<organism evidence="1 2">
    <name type="scientific">Citrobacter bitternis</name>
    <dbReference type="NCBI Taxonomy" id="1585982"/>
    <lineage>
        <taxon>Bacteria</taxon>
        <taxon>Pseudomonadati</taxon>
        <taxon>Pseudomonadota</taxon>
        <taxon>Gammaproteobacteria</taxon>
        <taxon>Enterobacterales</taxon>
        <taxon>Enterobacteriaceae</taxon>
        <taxon>Citrobacter</taxon>
    </lineage>
</organism>
<name>A0ABW1PW93_9ENTR</name>
<evidence type="ECO:0000313" key="1">
    <source>
        <dbReference type="EMBL" id="MFC6120839.1"/>
    </source>
</evidence>